<comment type="caution">
    <text evidence="1">The sequence shown here is derived from an EMBL/GenBank/DDBJ whole genome shotgun (WGS) entry which is preliminary data.</text>
</comment>
<name>A0A9D4D1E2_DREPO</name>
<keyword evidence="2" id="KW-1185">Reference proteome</keyword>
<dbReference type="Proteomes" id="UP000828390">
    <property type="component" value="Unassembled WGS sequence"/>
</dbReference>
<proteinExistence type="predicted"/>
<gene>
    <name evidence="1" type="ORF">DPMN_043450</name>
</gene>
<reference evidence="1" key="1">
    <citation type="journal article" date="2019" name="bioRxiv">
        <title>The Genome of the Zebra Mussel, Dreissena polymorpha: A Resource for Invasive Species Research.</title>
        <authorList>
            <person name="McCartney M.A."/>
            <person name="Auch B."/>
            <person name="Kono T."/>
            <person name="Mallez S."/>
            <person name="Zhang Y."/>
            <person name="Obille A."/>
            <person name="Becker A."/>
            <person name="Abrahante J.E."/>
            <person name="Garbe J."/>
            <person name="Badalamenti J.P."/>
            <person name="Herman A."/>
            <person name="Mangelson H."/>
            <person name="Liachko I."/>
            <person name="Sullivan S."/>
            <person name="Sone E.D."/>
            <person name="Koren S."/>
            <person name="Silverstein K.A.T."/>
            <person name="Beckman K.B."/>
            <person name="Gohl D.M."/>
        </authorList>
    </citation>
    <scope>NUCLEOTIDE SEQUENCE</scope>
    <source>
        <strain evidence="1">Duluth1</strain>
        <tissue evidence="1">Whole animal</tissue>
    </source>
</reference>
<evidence type="ECO:0000313" key="1">
    <source>
        <dbReference type="EMBL" id="KAH3736875.1"/>
    </source>
</evidence>
<reference evidence="1" key="2">
    <citation type="submission" date="2020-11" db="EMBL/GenBank/DDBJ databases">
        <authorList>
            <person name="McCartney M.A."/>
            <person name="Auch B."/>
            <person name="Kono T."/>
            <person name="Mallez S."/>
            <person name="Becker A."/>
            <person name="Gohl D.M."/>
            <person name="Silverstein K.A.T."/>
            <person name="Koren S."/>
            <person name="Bechman K.B."/>
            <person name="Herman A."/>
            <person name="Abrahante J.E."/>
            <person name="Garbe J."/>
        </authorList>
    </citation>
    <scope>NUCLEOTIDE SEQUENCE</scope>
    <source>
        <strain evidence="1">Duluth1</strain>
        <tissue evidence="1">Whole animal</tissue>
    </source>
</reference>
<evidence type="ECO:0000313" key="2">
    <source>
        <dbReference type="Proteomes" id="UP000828390"/>
    </source>
</evidence>
<protein>
    <submittedName>
        <fullName evidence="1">Uncharacterized protein</fullName>
    </submittedName>
</protein>
<accession>A0A9D4D1E2</accession>
<sequence length="169" mass="18848">MAESQKCGPCQKCRRRAELMVPKTTDNSIGMIGPSPELTVGDGQVESRKCAIKEDRSFLVISTGNKDDKHKRVISIDDGVEPSSFNYPDSETLKPHAWTESLSAVALQEAQDNDADIGPILKALRSGTKPSYTEMETSSQETRYYWMLWSSLKIGEGVLHRIFRKHDGT</sequence>
<dbReference type="EMBL" id="JAIWYP010000011">
    <property type="protein sequence ID" value="KAH3736875.1"/>
    <property type="molecule type" value="Genomic_DNA"/>
</dbReference>
<organism evidence="1 2">
    <name type="scientific">Dreissena polymorpha</name>
    <name type="common">Zebra mussel</name>
    <name type="synonym">Mytilus polymorpha</name>
    <dbReference type="NCBI Taxonomy" id="45954"/>
    <lineage>
        <taxon>Eukaryota</taxon>
        <taxon>Metazoa</taxon>
        <taxon>Spiralia</taxon>
        <taxon>Lophotrochozoa</taxon>
        <taxon>Mollusca</taxon>
        <taxon>Bivalvia</taxon>
        <taxon>Autobranchia</taxon>
        <taxon>Heteroconchia</taxon>
        <taxon>Euheterodonta</taxon>
        <taxon>Imparidentia</taxon>
        <taxon>Neoheterodontei</taxon>
        <taxon>Myida</taxon>
        <taxon>Dreissenoidea</taxon>
        <taxon>Dreissenidae</taxon>
        <taxon>Dreissena</taxon>
    </lineage>
</organism>
<dbReference type="AlphaFoldDB" id="A0A9D4D1E2"/>